<gene>
    <name evidence="2" type="ORF">Q644_01925</name>
</gene>
<keyword evidence="1" id="KW-0812">Transmembrane</keyword>
<protein>
    <submittedName>
        <fullName evidence="2">Uncharacterized protein</fullName>
    </submittedName>
</protein>
<sequence length="64" mass="6733">MRSRDAVAEAAKPRTHVFGLFLLASVLLLGGLIIAELLVGSGNVTLSDVLQAPSRPQSLAQIIH</sequence>
<accession>U4V9A3</accession>
<keyword evidence="1" id="KW-0472">Membrane</keyword>
<dbReference type="EMBL" id="ASXJ01000076">
    <property type="protein sequence ID" value="ERM02570.1"/>
    <property type="molecule type" value="Genomic_DNA"/>
</dbReference>
<evidence type="ECO:0000313" key="3">
    <source>
        <dbReference type="Proteomes" id="UP000016842"/>
    </source>
</evidence>
<dbReference type="Proteomes" id="UP000016842">
    <property type="component" value="Unassembled WGS sequence"/>
</dbReference>
<reference evidence="2 3" key="1">
    <citation type="journal article" date="2014" name="FEMS Microbiol. Lett.">
        <title>Genome sequencing analysis reveals virulence-related gene content of Ochrobactrum intermedium strain 229E, a urease-positive strain isolated from the human gastric niche.</title>
        <authorList>
            <person name="Kulkarni G.J."/>
            <person name="Shetty S."/>
            <person name="Dharne M.S."/>
            <person name="Shouche Y.S."/>
        </authorList>
    </citation>
    <scope>NUCLEOTIDE SEQUENCE [LARGE SCALE GENOMIC DNA]</scope>
    <source>
        <strain evidence="2 3">229E</strain>
    </source>
</reference>
<dbReference type="AlphaFoldDB" id="U4V9A3"/>
<proteinExistence type="predicted"/>
<comment type="caution">
    <text evidence="2">The sequence shown here is derived from an EMBL/GenBank/DDBJ whole genome shotgun (WGS) entry which is preliminary data.</text>
</comment>
<evidence type="ECO:0000313" key="2">
    <source>
        <dbReference type="EMBL" id="ERM02570.1"/>
    </source>
</evidence>
<evidence type="ECO:0000256" key="1">
    <source>
        <dbReference type="SAM" id="Phobius"/>
    </source>
</evidence>
<name>U4V9A3_9HYPH</name>
<dbReference type="PATRIC" id="fig|1337887.3.peg.1529"/>
<organism evidence="2 3">
    <name type="scientific">Brucella intermedia 229E</name>
    <dbReference type="NCBI Taxonomy" id="1337887"/>
    <lineage>
        <taxon>Bacteria</taxon>
        <taxon>Pseudomonadati</taxon>
        <taxon>Pseudomonadota</taxon>
        <taxon>Alphaproteobacteria</taxon>
        <taxon>Hyphomicrobiales</taxon>
        <taxon>Brucellaceae</taxon>
        <taxon>Brucella/Ochrobactrum group</taxon>
        <taxon>Brucella</taxon>
    </lineage>
</organism>
<feature type="transmembrane region" description="Helical" evidence="1">
    <location>
        <begin position="20"/>
        <end position="39"/>
    </location>
</feature>
<keyword evidence="1" id="KW-1133">Transmembrane helix</keyword>